<sequence length="297" mass="32953">MKPHFELRRIRDFGEIISDSFDFFKHNIKALVKPLIVITGFFLLITVIAHIMMQMNTITVMEGIRSGDPSASQNSVVDIYKGMGYYYAGVLPLILGVYLVTYSYMAISLEKKDGNKPTLEEVWGYFKYYFLRSAGAFIITVILCVVGTVLCLLPGIYLGVVLSLLLPVIVFENGSFSYAFGKSFKLISGNWWLTFGVILVMVMVVGFSGSIASIPIALITSFNTFLNIDTAIVYPLIALLSTLMHAIILIGYSLVAVAVALCYFSFTEQKDGTSLLQRIDQLGKQGDDNSNLPTEQY</sequence>
<evidence type="ECO:0000313" key="3">
    <source>
        <dbReference type="Proteomes" id="UP000253209"/>
    </source>
</evidence>
<gene>
    <name evidence="2" type="ORF">DJ568_15920</name>
</gene>
<proteinExistence type="predicted"/>
<keyword evidence="1" id="KW-1133">Transmembrane helix</keyword>
<reference evidence="2 3" key="1">
    <citation type="submission" date="2018-05" db="EMBL/GenBank/DDBJ databases">
        <title>Mucilaginibacter hurinus sp. nov., isolated from briquette warehouse soil.</title>
        <authorList>
            <person name="Choi L."/>
        </authorList>
    </citation>
    <scope>NUCLEOTIDE SEQUENCE [LARGE SCALE GENOMIC DNA]</scope>
    <source>
        <strain evidence="2 3">ZR32</strain>
    </source>
</reference>
<dbReference type="OrthoDB" id="1049480at2"/>
<name>A0A367GL48_9SPHI</name>
<dbReference type="EMBL" id="QGDC01000010">
    <property type="protein sequence ID" value="RCH53725.1"/>
    <property type="molecule type" value="Genomic_DNA"/>
</dbReference>
<protein>
    <recommendedName>
        <fullName evidence="4">Glycerophosphoryl diester phosphodiesterase membrane domain-containing protein</fullName>
    </recommendedName>
</protein>
<dbReference type="AlphaFoldDB" id="A0A367GL48"/>
<feature type="transmembrane region" description="Helical" evidence="1">
    <location>
        <begin position="128"/>
        <end position="150"/>
    </location>
</feature>
<feature type="transmembrane region" description="Helical" evidence="1">
    <location>
        <begin position="231"/>
        <end position="264"/>
    </location>
</feature>
<dbReference type="Proteomes" id="UP000253209">
    <property type="component" value="Unassembled WGS sequence"/>
</dbReference>
<feature type="transmembrane region" description="Helical" evidence="1">
    <location>
        <begin position="156"/>
        <end position="180"/>
    </location>
</feature>
<feature type="transmembrane region" description="Helical" evidence="1">
    <location>
        <begin position="192"/>
        <end position="219"/>
    </location>
</feature>
<keyword evidence="1" id="KW-0812">Transmembrane</keyword>
<evidence type="ECO:0008006" key="4">
    <source>
        <dbReference type="Google" id="ProtNLM"/>
    </source>
</evidence>
<evidence type="ECO:0000313" key="2">
    <source>
        <dbReference type="EMBL" id="RCH53725.1"/>
    </source>
</evidence>
<feature type="transmembrane region" description="Helical" evidence="1">
    <location>
        <begin position="85"/>
        <end position="107"/>
    </location>
</feature>
<accession>A0A367GL48</accession>
<keyword evidence="3" id="KW-1185">Reference proteome</keyword>
<keyword evidence="1" id="KW-0472">Membrane</keyword>
<feature type="transmembrane region" description="Helical" evidence="1">
    <location>
        <begin position="35"/>
        <end position="53"/>
    </location>
</feature>
<comment type="caution">
    <text evidence="2">The sequence shown here is derived from an EMBL/GenBank/DDBJ whole genome shotgun (WGS) entry which is preliminary data.</text>
</comment>
<dbReference type="RefSeq" id="WP_114006295.1">
    <property type="nucleotide sequence ID" value="NZ_QGDC01000010.1"/>
</dbReference>
<organism evidence="2 3">
    <name type="scientific">Mucilaginibacter hurinus</name>
    <dbReference type="NCBI Taxonomy" id="2201324"/>
    <lineage>
        <taxon>Bacteria</taxon>
        <taxon>Pseudomonadati</taxon>
        <taxon>Bacteroidota</taxon>
        <taxon>Sphingobacteriia</taxon>
        <taxon>Sphingobacteriales</taxon>
        <taxon>Sphingobacteriaceae</taxon>
        <taxon>Mucilaginibacter</taxon>
    </lineage>
</organism>
<evidence type="ECO:0000256" key="1">
    <source>
        <dbReference type="SAM" id="Phobius"/>
    </source>
</evidence>